<evidence type="ECO:0008006" key="10">
    <source>
        <dbReference type="Google" id="ProtNLM"/>
    </source>
</evidence>
<evidence type="ECO:0000259" key="7">
    <source>
        <dbReference type="PROSITE" id="PS50119"/>
    </source>
</evidence>
<sequence>MSEGSKLNYWGYLTWNSQSTCFGFGFNLFGMMEDHDSCPVCFENFIMPKLLPCKHTFCLRCLKDYCDQQKTVSNKLTATDKDSNNAMDKSVIICPLCRNVCTIPKKGFQDLFTNYFVQISKPSKICEICVQENISTYCTTCFKYKCNVCFRQYDHRKKTSGKTEVTEDDRPNPRLPFHLMFIDGIRTEYICELTKTFQLDVPPNEKGKRWIYSVVASKKGGAYVLPQTVPFVLKFGSNTDLLGKIRTPDPCTCIIELKNGDLLGIFRRSRLILRYVCGGWSHFATTLDYFPYGLAELSDSKIVVCGPSALPSGDIKEDEIYGIVRMYSESGDALGEIEKKDKENSFLSPSLAVSNKRSKTFAISDQKRLCVTIYHENGDELTTYNGGTSMFNLPMNLFGLQPQGIFQPIEMCCSQAGNFFVSCTDGTLHVLDQYGKVMGVALTNCPDGFGTLTDVAVDIDGNIWCSNSDFGTIKLFRHFIGKGLDRIKSDNTTTPVLNGHRWR</sequence>
<evidence type="ECO:0000256" key="3">
    <source>
        <dbReference type="ARBA" id="ARBA00022771"/>
    </source>
</evidence>
<feature type="domain" description="RING-type" evidence="6">
    <location>
        <begin position="38"/>
        <end position="98"/>
    </location>
</feature>
<dbReference type="Gene3D" id="3.30.40.10">
    <property type="entry name" value="Zinc/RING finger domain, C3HC4 (zinc finger)"/>
    <property type="match status" value="1"/>
</dbReference>
<evidence type="ECO:0000256" key="4">
    <source>
        <dbReference type="ARBA" id="ARBA00022833"/>
    </source>
</evidence>
<dbReference type="InterPro" id="IPR013083">
    <property type="entry name" value="Znf_RING/FYVE/PHD"/>
</dbReference>
<evidence type="ECO:0000256" key="2">
    <source>
        <dbReference type="ARBA" id="ARBA00022723"/>
    </source>
</evidence>
<dbReference type="GO" id="GO:0008270">
    <property type="term" value="F:zinc ion binding"/>
    <property type="evidence" value="ECO:0007669"/>
    <property type="project" value="UniProtKB-KW"/>
</dbReference>
<accession>A0A8S3RD30</accession>
<dbReference type="PANTHER" id="PTHR25462">
    <property type="entry name" value="BONUS, ISOFORM C-RELATED"/>
    <property type="match status" value="1"/>
</dbReference>
<dbReference type="Pfam" id="PF13445">
    <property type="entry name" value="zf-RING_UBOX"/>
    <property type="match status" value="1"/>
</dbReference>
<dbReference type="GO" id="GO:0061630">
    <property type="term" value="F:ubiquitin protein ligase activity"/>
    <property type="evidence" value="ECO:0007669"/>
    <property type="project" value="TreeGrafter"/>
</dbReference>
<dbReference type="Gene3D" id="2.120.10.30">
    <property type="entry name" value="TolB, C-terminal domain"/>
    <property type="match status" value="1"/>
</dbReference>
<evidence type="ECO:0000259" key="6">
    <source>
        <dbReference type="PROSITE" id="PS50089"/>
    </source>
</evidence>
<evidence type="ECO:0000256" key="1">
    <source>
        <dbReference type="ARBA" id="ARBA00022553"/>
    </source>
</evidence>
<keyword evidence="3 5" id="KW-0863">Zinc-finger</keyword>
<dbReference type="SMART" id="SM00184">
    <property type="entry name" value="RING"/>
    <property type="match status" value="1"/>
</dbReference>
<dbReference type="InterPro" id="IPR047153">
    <property type="entry name" value="TRIM45/56/19-like"/>
</dbReference>
<dbReference type="PROSITE" id="PS50119">
    <property type="entry name" value="ZF_BBOX"/>
    <property type="match status" value="1"/>
</dbReference>
<keyword evidence="4" id="KW-0862">Zinc</keyword>
<dbReference type="GO" id="GO:0006513">
    <property type="term" value="P:protein monoubiquitination"/>
    <property type="evidence" value="ECO:0007669"/>
    <property type="project" value="TreeGrafter"/>
</dbReference>
<dbReference type="AlphaFoldDB" id="A0A8S3RD30"/>
<evidence type="ECO:0000256" key="5">
    <source>
        <dbReference type="PROSITE-ProRule" id="PRU00024"/>
    </source>
</evidence>
<dbReference type="SUPFAM" id="SSF57850">
    <property type="entry name" value="RING/U-box"/>
    <property type="match status" value="1"/>
</dbReference>
<evidence type="ECO:0000313" key="8">
    <source>
        <dbReference type="EMBL" id="CAG2207249.1"/>
    </source>
</evidence>
<proteinExistence type="predicted"/>
<keyword evidence="2" id="KW-0479">Metal-binding</keyword>
<dbReference type="InterPro" id="IPR027370">
    <property type="entry name" value="Znf-RING_euk"/>
</dbReference>
<dbReference type="InterPro" id="IPR017907">
    <property type="entry name" value="Znf_RING_CS"/>
</dbReference>
<dbReference type="PROSITE" id="PS50089">
    <property type="entry name" value="ZF_RING_2"/>
    <property type="match status" value="1"/>
</dbReference>
<dbReference type="InterPro" id="IPR000315">
    <property type="entry name" value="Znf_B-box"/>
</dbReference>
<name>A0A8S3RD30_MYTED</name>
<feature type="domain" description="B box-type" evidence="7">
    <location>
        <begin position="121"/>
        <end position="156"/>
    </location>
</feature>
<protein>
    <recommendedName>
        <fullName evidence="10">RING-type domain-containing protein</fullName>
    </recommendedName>
</protein>
<keyword evidence="1" id="KW-0597">Phosphoprotein</keyword>
<keyword evidence="9" id="KW-1185">Reference proteome</keyword>
<dbReference type="Proteomes" id="UP000683360">
    <property type="component" value="Unassembled WGS sequence"/>
</dbReference>
<dbReference type="PROSITE" id="PS00518">
    <property type="entry name" value="ZF_RING_1"/>
    <property type="match status" value="1"/>
</dbReference>
<dbReference type="PANTHER" id="PTHR25462:SF229">
    <property type="entry name" value="TRANSCRIPTION INTERMEDIARY FACTOR 1-BETA"/>
    <property type="match status" value="1"/>
</dbReference>
<dbReference type="SUPFAM" id="SSF101898">
    <property type="entry name" value="NHL repeat"/>
    <property type="match status" value="1"/>
</dbReference>
<dbReference type="InterPro" id="IPR011042">
    <property type="entry name" value="6-blade_b-propeller_TolB-like"/>
</dbReference>
<reference evidence="8" key="1">
    <citation type="submission" date="2021-03" db="EMBL/GenBank/DDBJ databases">
        <authorList>
            <person name="Bekaert M."/>
        </authorList>
    </citation>
    <scope>NUCLEOTIDE SEQUENCE</scope>
</reference>
<comment type="caution">
    <text evidence="8">The sequence shown here is derived from an EMBL/GenBank/DDBJ whole genome shotgun (WGS) entry which is preliminary data.</text>
</comment>
<organism evidence="8 9">
    <name type="scientific">Mytilus edulis</name>
    <name type="common">Blue mussel</name>
    <dbReference type="NCBI Taxonomy" id="6550"/>
    <lineage>
        <taxon>Eukaryota</taxon>
        <taxon>Metazoa</taxon>
        <taxon>Spiralia</taxon>
        <taxon>Lophotrochozoa</taxon>
        <taxon>Mollusca</taxon>
        <taxon>Bivalvia</taxon>
        <taxon>Autobranchia</taxon>
        <taxon>Pteriomorphia</taxon>
        <taxon>Mytilida</taxon>
        <taxon>Mytiloidea</taxon>
        <taxon>Mytilidae</taxon>
        <taxon>Mytilinae</taxon>
        <taxon>Mytilus</taxon>
    </lineage>
</organism>
<gene>
    <name evidence="8" type="ORF">MEDL_21536</name>
</gene>
<dbReference type="EMBL" id="CAJPWZ010001072">
    <property type="protein sequence ID" value="CAG2207249.1"/>
    <property type="molecule type" value="Genomic_DNA"/>
</dbReference>
<evidence type="ECO:0000313" key="9">
    <source>
        <dbReference type="Proteomes" id="UP000683360"/>
    </source>
</evidence>
<dbReference type="InterPro" id="IPR001841">
    <property type="entry name" value="Znf_RING"/>
</dbReference>
<dbReference type="OrthoDB" id="654191at2759"/>